<keyword evidence="3" id="KW-1185">Reference proteome</keyword>
<reference evidence="2" key="1">
    <citation type="journal article" date="2020" name="Stud. Mycol.">
        <title>101 Dothideomycetes genomes: a test case for predicting lifestyles and emergence of pathogens.</title>
        <authorList>
            <person name="Haridas S."/>
            <person name="Albert R."/>
            <person name="Binder M."/>
            <person name="Bloem J."/>
            <person name="Labutti K."/>
            <person name="Salamov A."/>
            <person name="Andreopoulos B."/>
            <person name="Baker S."/>
            <person name="Barry K."/>
            <person name="Bills G."/>
            <person name="Bluhm B."/>
            <person name="Cannon C."/>
            <person name="Castanera R."/>
            <person name="Culley D."/>
            <person name="Daum C."/>
            <person name="Ezra D."/>
            <person name="Gonzalez J."/>
            <person name="Henrissat B."/>
            <person name="Kuo A."/>
            <person name="Liang C."/>
            <person name="Lipzen A."/>
            <person name="Lutzoni F."/>
            <person name="Magnuson J."/>
            <person name="Mondo S."/>
            <person name="Nolan M."/>
            <person name="Ohm R."/>
            <person name="Pangilinan J."/>
            <person name="Park H.-J."/>
            <person name="Ramirez L."/>
            <person name="Alfaro M."/>
            <person name="Sun H."/>
            <person name="Tritt A."/>
            <person name="Yoshinaga Y."/>
            <person name="Zwiers L.-H."/>
            <person name="Turgeon B."/>
            <person name="Goodwin S."/>
            <person name="Spatafora J."/>
            <person name="Crous P."/>
            <person name="Grigoriev I."/>
        </authorList>
    </citation>
    <scope>NUCLEOTIDE SEQUENCE</scope>
    <source>
        <strain evidence="2">CBS 161.51</strain>
    </source>
</reference>
<organism evidence="2 3">
    <name type="scientific">Clathrospora elynae</name>
    <dbReference type="NCBI Taxonomy" id="706981"/>
    <lineage>
        <taxon>Eukaryota</taxon>
        <taxon>Fungi</taxon>
        <taxon>Dikarya</taxon>
        <taxon>Ascomycota</taxon>
        <taxon>Pezizomycotina</taxon>
        <taxon>Dothideomycetes</taxon>
        <taxon>Pleosporomycetidae</taxon>
        <taxon>Pleosporales</taxon>
        <taxon>Diademaceae</taxon>
        <taxon>Clathrospora</taxon>
    </lineage>
</organism>
<proteinExistence type="predicted"/>
<feature type="compositionally biased region" description="Low complexity" evidence="1">
    <location>
        <begin position="139"/>
        <end position="149"/>
    </location>
</feature>
<accession>A0A6A5SLN4</accession>
<sequence>MSYSLRPGNILRRPARYQGFDDDERNGVPNPMTHNTTIAPSMPTDSADDNLATADNLRSLQERTPSHSPFTSQPVTSPAPAPRPALNADSPSAPPGRRNMANIKNVKSLKRLRGNGQLEKDHDDTPTVRKSAGRPVKVARASTSATASAPVSIYPSERPAAFPSLPTDGPPLEAVAGDSAGHGMRELIAAMEKGDQDAMDATKHKVDDMYNNGKIYPREDDAGKSMWYAQVKERWATNESDAIVTFASLWPSLRQTIIEQIRDEFSGTYYESYLPVRRILNLTESALRDILGENSDHWHVEDDIPRHSKEFHRLYPNEIVDPDEPPKREVVKAIRYLKQQSLPGSLLGEWQTPLPAIEVFRSPTMFPPPLQATGGSSRR</sequence>
<evidence type="ECO:0000313" key="2">
    <source>
        <dbReference type="EMBL" id="KAF1940548.1"/>
    </source>
</evidence>
<dbReference type="AlphaFoldDB" id="A0A6A5SLN4"/>
<gene>
    <name evidence="2" type="ORF">EJ02DRAFT_423884</name>
</gene>
<feature type="compositionally biased region" description="Basic and acidic residues" evidence="1">
    <location>
        <begin position="118"/>
        <end position="127"/>
    </location>
</feature>
<feature type="region of interest" description="Disordered" evidence="1">
    <location>
        <begin position="1"/>
        <end position="152"/>
    </location>
</feature>
<protein>
    <submittedName>
        <fullName evidence="2">Uncharacterized protein</fullName>
    </submittedName>
</protein>
<evidence type="ECO:0000256" key="1">
    <source>
        <dbReference type="SAM" id="MobiDB-lite"/>
    </source>
</evidence>
<dbReference type="OrthoDB" id="3801597at2759"/>
<dbReference type="Proteomes" id="UP000800038">
    <property type="component" value="Unassembled WGS sequence"/>
</dbReference>
<feature type="compositionally biased region" description="Polar residues" evidence="1">
    <location>
        <begin position="66"/>
        <end position="76"/>
    </location>
</feature>
<dbReference type="EMBL" id="ML976061">
    <property type="protein sequence ID" value="KAF1940548.1"/>
    <property type="molecule type" value="Genomic_DNA"/>
</dbReference>
<evidence type="ECO:0000313" key="3">
    <source>
        <dbReference type="Proteomes" id="UP000800038"/>
    </source>
</evidence>
<name>A0A6A5SLN4_9PLEO</name>